<reference evidence="12 14" key="2">
    <citation type="submission" date="2018-06" db="EMBL/GenBank/DDBJ databases">
        <authorList>
            <consortium name="Pathogen Informatics"/>
            <person name="Doyle S."/>
        </authorList>
    </citation>
    <scope>NUCLEOTIDE SEQUENCE [LARGE SCALE GENOMIC DNA]</scope>
    <source>
        <strain evidence="12 14">NCTC13291</strain>
    </source>
</reference>
<organism evidence="11 13">
    <name type="scientific">Roseomonas mucosa</name>
    <dbReference type="NCBI Taxonomy" id="207340"/>
    <lineage>
        <taxon>Bacteria</taxon>
        <taxon>Pseudomonadati</taxon>
        <taxon>Pseudomonadota</taxon>
        <taxon>Alphaproteobacteria</taxon>
        <taxon>Acetobacterales</taxon>
        <taxon>Roseomonadaceae</taxon>
        <taxon>Roseomonas</taxon>
    </lineage>
</organism>
<dbReference type="EMBL" id="UGVN01000001">
    <property type="protein sequence ID" value="SUE40239.1"/>
    <property type="molecule type" value="Genomic_DNA"/>
</dbReference>
<dbReference type="AlphaFoldDB" id="A0A1S8CZT9"/>
<reference evidence="11 13" key="1">
    <citation type="submission" date="2016-12" db="EMBL/GenBank/DDBJ databases">
        <title>Draft genome sequence of Roseomonas mucosa strain AU37, isolated from a peripheral intravenous catheter.</title>
        <authorList>
            <person name="Choudhury M.A."/>
            <person name="Sidjabat H.E."/>
            <person name="Wailan A.M."/>
            <person name="Zhang L."/>
            <person name="Marsh N.M."/>
            <person name="Rickard C.M."/>
            <person name="Davies M."/>
            <person name="Mcmillan D.J."/>
        </authorList>
    </citation>
    <scope>NUCLEOTIDE SEQUENCE [LARGE SCALE GENOMIC DNA]</scope>
    <source>
        <strain evidence="11 13">SAVE376</strain>
    </source>
</reference>
<evidence type="ECO:0000313" key="13">
    <source>
        <dbReference type="Proteomes" id="UP000054844"/>
    </source>
</evidence>
<dbReference type="PANTHER" id="PTHR24221:SF654">
    <property type="entry name" value="ATP-BINDING CASSETTE SUB-FAMILY B MEMBER 6"/>
    <property type="match status" value="1"/>
</dbReference>
<feature type="domain" description="ABC transporter" evidence="9">
    <location>
        <begin position="363"/>
        <end position="598"/>
    </location>
</feature>
<feature type="transmembrane region" description="Helical" evidence="8">
    <location>
        <begin position="184"/>
        <end position="207"/>
    </location>
</feature>
<feature type="transmembrane region" description="Helical" evidence="8">
    <location>
        <begin position="155"/>
        <end position="178"/>
    </location>
</feature>
<dbReference type="Pfam" id="PF00664">
    <property type="entry name" value="ABC_membrane"/>
    <property type="match status" value="1"/>
</dbReference>
<name>A0A1S8CZT9_9PROT</name>
<evidence type="ECO:0000256" key="6">
    <source>
        <dbReference type="ARBA" id="ARBA00022989"/>
    </source>
</evidence>
<protein>
    <submittedName>
        <fullName evidence="11">Multidrug ABC transporter ATP-binding protein</fullName>
    </submittedName>
    <submittedName>
        <fullName evidence="12">Multidrug export ATP-binding/permease protein SAV1866</fullName>
        <ecNumber evidence="12">3.6.3.-</ecNumber>
    </submittedName>
</protein>
<dbReference type="Proteomes" id="UP000054844">
    <property type="component" value="Unassembled WGS sequence"/>
</dbReference>
<dbReference type="PROSITE" id="PS50893">
    <property type="entry name" value="ABC_TRANSPORTER_2"/>
    <property type="match status" value="1"/>
</dbReference>
<dbReference type="InterPro" id="IPR011527">
    <property type="entry name" value="ABC1_TM_dom"/>
</dbReference>
<dbReference type="FunFam" id="3.40.50.300:FF:000287">
    <property type="entry name" value="Multidrug ABC transporter ATP-binding protein"/>
    <property type="match status" value="1"/>
</dbReference>
<dbReference type="InterPro" id="IPR027417">
    <property type="entry name" value="P-loop_NTPase"/>
</dbReference>
<feature type="transmembrane region" description="Helical" evidence="8">
    <location>
        <begin position="276"/>
        <end position="294"/>
    </location>
</feature>
<evidence type="ECO:0000256" key="8">
    <source>
        <dbReference type="SAM" id="Phobius"/>
    </source>
</evidence>
<dbReference type="InterPro" id="IPR039421">
    <property type="entry name" value="Type_1_exporter"/>
</dbReference>
<keyword evidence="6 8" id="KW-1133">Transmembrane helix</keyword>
<dbReference type="GO" id="GO:0140359">
    <property type="term" value="F:ABC-type transporter activity"/>
    <property type="evidence" value="ECO:0007669"/>
    <property type="project" value="InterPro"/>
</dbReference>
<dbReference type="Gene3D" id="1.20.1560.10">
    <property type="entry name" value="ABC transporter type 1, transmembrane domain"/>
    <property type="match status" value="1"/>
</dbReference>
<evidence type="ECO:0000256" key="3">
    <source>
        <dbReference type="ARBA" id="ARBA00022692"/>
    </source>
</evidence>
<dbReference type="Gene3D" id="3.40.50.300">
    <property type="entry name" value="P-loop containing nucleotide triphosphate hydrolases"/>
    <property type="match status" value="1"/>
</dbReference>
<dbReference type="STRING" id="207340.APZ41_019120"/>
<keyword evidence="7 8" id="KW-0472">Membrane</keyword>
<dbReference type="InterPro" id="IPR003439">
    <property type="entry name" value="ABC_transporter-like_ATP-bd"/>
</dbReference>
<accession>A0A1S8CZT9</accession>
<evidence type="ECO:0000259" key="10">
    <source>
        <dbReference type="PROSITE" id="PS50929"/>
    </source>
</evidence>
<dbReference type="PANTHER" id="PTHR24221">
    <property type="entry name" value="ATP-BINDING CASSETTE SUB-FAMILY B"/>
    <property type="match status" value="1"/>
</dbReference>
<dbReference type="PROSITE" id="PS00211">
    <property type="entry name" value="ABC_TRANSPORTER_1"/>
    <property type="match status" value="1"/>
</dbReference>
<keyword evidence="13" id="KW-1185">Reference proteome</keyword>
<keyword evidence="12" id="KW-0378">Hydrolase</keyword>
<dbReference type="SUPFAM" id="SSF52540">
    <property type="entry name" value="P-loop containing nucleoside triphosphate hydrolases"/>
    <property type="match status" value="1"/>
</dbReference>
<dbReference type="InterPro" id="IPR003593">
    <property type="entry name" value="AAA+_ATPase"/>
</dbReference>
<comment type="subcellular location">
    <subcellularLocation>
        <location evidence="1">Cell membrane</location>
        <topology evidence="1">Multi-pass membrane protein</topology>
    </subcellularLocation>
</comment>
<evidence type="ECO:0000259" key="9">
    <source>
        <dbReference type="PROSITE" id="PS50893"/>
    </source>
</evidence>
<sequence>MPPHGVHDIVSSENHAGQRRAHPIRDVLNFVLQGWARQRRLVAAIGTAMLAATLADLLVPIFAGRLVDAAALADRDLALRAMLAALAALALLGLAALALRHIAFLAIIRMTLRAMVEATERSFARVQRFSADWHAGSFAGSTVRQITRGMSALDLLHDTILVALLPALVVLVGATLLLGWRWPLMGLVVGLGATLHITLTLSMNLGWVAPAARRSNAWDTRLGGTLADAVGANAVVKAFGAEPREDARTARILRRWRDRTRATWVRATWSGTAQTAAMLLLRIGTIGMAVWLWWHGQATPGDLATVLAMFFVVQGYLRDIGYHINNLRRSVNDMEEMVAILALPLGVADRPGARAIDVREGRIEFDRVTFHYGRHTTPLYRDFSLTIQAGERVGLVGHSGSGKTTFVKLIQRLHDVSGGRILIDGQDVAAVTQESLRRNIAIVQQEPVLFHRSLAENIAYGRPGATRAEIERAAQLANAHGFIARLPEGYATTVGERGVKLSGGERQRVALARAFLADAPILILDEATSALDSESEALIQEAVERLMHDRTTIVIAHRLSTVRALDRILVFDHGQVVEEGRHETLVRREDGIYRRLFERQALELARGLMAE</sequence>
<dbReference type="EMBL" id="LLWF02000106">
    <property type="protein sequence ID" value="ONH81573.1"/>
    <property type="molecule type" value="Genomic_DNA"/>
</dbReference>
<dbReference type="EC" id="3.6.3.-" evidence="12"/>
<dbReference type="GO" id="GO:0005886">
    <property type="term" value="C:plasma membrane"/>
    <property type="evidence" value="ECO:0007669"/>
    <property type="project" value="UniProtKB-SubCell"/>
</dbReference>
<evidence type="ECO:0000313" key="14">
    <source>
        <dbReference type="Proteomes" id="UP000254919"/>
    </source>
</evidence>
<dbReference type="RefSeq" id="WP_019461354.1">
    <property type="nucleotide sequence ID" value="NZ_AP031462.1"/>
</dbReference>
<evidence type="ECO:0000256" key="2">
    <source>
        <dbReference type="ARBA" id="ARBA00022448"/>
    </source>
</evidence>
<dbReference type="GO" id="GO:0034040">
    <property type="term" value="F:ATPase-coupled lipid transmembrane transporter activity"/>
    <property type="evidence" value="ECO:0007669"/>
    <property type="project" value="TreeGrafter"/>
</dbReference>
<feature type="transmembrane region" description="Helical" evidence="8">
    <location>
        <begin position="41"/>
        <end position="63"/>
    </location>
</feature>
<evidence type="ECO:0000256" key="1">
    <source>
        <dbReference type="ARBA" id="ARBA00004651"/>
    </source>
</evidence>
<evidence type="ECO:0000313" key="12">
    <source>
        <dbReference type="EMBL" id="SUE40239.1"/>
    </source>
</evidence>
<evidence type="ECO:0000256" key="7">
    <source>
        <dbReference type="ARBA" id="ARBA00023136"/>
    </source>
</evidence>
<evidence type="ECO:0000256" key="5">
    <source>
        <dbReference type="ARBA" id="ARBA00022840"/>
    </source>
</evidence>
<keyword evidence="5 11" id="KW-0067">ATP-binding</keyword>
<dbReference type="GeneID" id="99632849"/>
<dbReference type="Pfam" id="PF00005">
    <property type="entry name" value="ABC_tran"/>
    <property type="match status" value="1"/>
</dbReference>
<dbReference type="InterPro" id="IPR017871">
    <property type="entry name" value="ABC_transporter-like_CS"/>
</dbReference>
<keyword evidence="4" id="KW-0547">Nucleotide-binding</keyword>
<feature type="domain" description="ABC transmembrane type-1" evidence="10">
    <location>
        <begin position="43"/>
        <end position="329"/>
    </location>
</feature>
<dbReference type="Proteomes" id="UP000254919">
    <property type="component" value="Unassembled WGS sequence"/>
</dbReference>
<dbReference type="SMART" id="SM00382">
    <property type="entry name" value="AAA"/>
    <property type="match status" value="1"/>
</dbReference>
<dbReference type="PROSITE" id="PS50929">
    <property type="entry name" value="ABC_TM1F"/>
    <property type="match status" value="1"/>
</dbReference>
<keyword evidence="2" id="KW-0813">Transport</keyword>
<evidence type="ECO:0000313" key="11">
    <source>
        <dbReference type="EMBL" id="ONH81573.1"/>
    </source>
</evidence>
<keyword evidence="3 8" id="KW-0812">Transmembrane</keyword>
<evidence type="ECO:0000256" key="4">
    <source>
        <dbReference type="ARBA" id="ARBA00022741"/>
    </source>
</evidence>
<gene>
    <name evidence="11" type="ORF">APZ41_019120</name>
    <name evidence="12" type="ORF">NCTC13291_01798</name>
</gene>
<dbReference type="InterPro" id="IPR036640">
    <property type="entry name" value="ABC1_TM_sf"/>
</dbReference>
<dbReference type="SUPFAM" id="SSF90123">
    <property type="entry name" value="ABC transporter transmembrane region"/>
    <property type="match status" value="1"/>
</dbReference>
<proteinExistence type="predicted"/>
<feature type="transmembrane region" description="Helical" evidence="8">
    <location>
        <begin position="83"/>
        <end position="108"/>
    </location>
</feature>
<dbReference type="GO" id="GO:0005524">
    <property type="term" value="F:ATP binding"/>
    <property type="evidence" value="ECO:0007669"/>
    <property type="project" value="UniProtKB-KW"/>
</dbReference>
<dbReference type="GO" id="GO:0016887">
    <property type="term" value="F:ATP hydrolysis activity"/>
    <property type="evidence" value="ECO:0007669"/>
    <property type="project" value="InterPro"/>
</dbReference>